<dbReference type="CDD" id="cd07487">
    <property type="entry name" value="Peptidases_S8_1"/>
    <property type="match status" value="1"/>
</dbReference>
<evidence type="ECO:0000256" key="4">
    <source>
        <dbReference type="ARBA" id="ARBA00022825"/>
    </source>
</evidence>
<feature type="region of interest" description="Disordered" evidence="7">
    <location>
        <begin position="1"/>
        <end position="20"/>
    </location>
</feature>
<dbReference type="PROSITE" id="PS00136">
    <property type="entry name" value="SUBTILASE_ASP"/>
    <property type="match status" value="1"/>
</dbReference>
<evidence type="ECO:0000256" key="2">
    <source>
        <dbReference type="ARBA" id="ARBA00022670"/>
    </source>
</evidence>
<dbReference type="PROSITE" id="PS00137">
    <property type="entry name" value="SUBTILASE_HIS"/>
    <property type="match status" value="1"/>
</dbReference>
<feature type="active site" description="Charge relay system" evidence="5">
    <location>
        <position position="62"/>
    </location>
</feature>
<dbReference type="InterPro" id="IPR000209">
    <property type="entry name" value="Peptidase_S8/S53_dom"/>
</dbReference>
<dbReference type="InterPro" id="IPR023827">
    <property type="entry name" value="Peptidase_S8_Asp-AS"/>
</dbReference>
<evidence type="ECO:0000313" key="9">
    <source>
        <dbReference type="EMBL" id="MEQ2562401.1"/>
    </source>
</evidence>
<keyword evidence="2 5" id="KW-0645">Protease</keyword>
<feature type="domain" description="Peptidase S8/S53" evidence="8">
    <location>
        <begin position="21"/>
        <end position="288"/>
    </location>
</feature>
<gene>
    <name evidence="9" type="ORF">WMO41_04345</name>
</gene>
<evidence type="ECO:0000259" key="8">
    <source>
        <dbReference type="Pfam" id="PF00082"/>
    </source>
</evidence>
<dbReference type="Pfam" id="PF00082">
    <property type="entry name" value="Peptidase_S8"/>
    <property type="match status" value="1"/>
</dbReference>
<keyword evidence="10" id="KW-1185">Reference proteome</keyword>
<protein>
    <submittedName>
        <fullName evidence="9">S8 family peptidase</fullName>
        <ecNumber evidence="9">3.4.-.-</ecNumber>
    </submittedName>
</protein>
<evidence type="ECO:0000256" key="3">
    <source>
        <dbReference type="ARBA" id="ARBA00022801"/>
    </source>
</evidence>
<comment type="caution">
    <text evidence="9">The sequence shown here is derived from an EMBL/GenBank/DDBJ whole genome shotgun (WGS) entry which is preliminary data.</text>
</comment>
<name>A0ABV1HJA8_9FIRM</name>
<evidence type="ECO:0000313" key="10">
    <source>
        <dbReference type="Proteomes" id="UP001437460"/>
    </source>
</evidence>
<dbReference type="EMBL" id="JBBMFJ010000006">
    <property type="protein sequence ID" value="MEQ2562401.1"/>
    <property type="molecule type" value="Genomic_DNA"/>
</dbReference>
<dbReference type="InterPro" id="IPR015500">
    <property type="entry name" value="Peptidase_S8_subtilisin-rel"/>
</dbReference>
<dbReference type="PANTHER" id="PTHR43806:SF11">
    <property type="entry name" value="CEREVISIN-RELATED"/>
    <property type="match status" value="1"/>
</dbReference>
<dbReference type="PRINTS" id="PR00723">
    <property type="entry name" value="SUBTILISIN"/>
</dbReference>
<dbReference type="Proteomes" id="UP001437460">
    <property type="component" value="Unassembled WGS sequence"/>
</dbReference>
<dbReference type="PANTHER" id="PTHR43806">
    <property type="entry name" value="PEPTIDASE S8"/>
    <property type="match status" value="1"/>
</dbReference>
<dbReference type="InterPro" id="IPR022398">
    <property type="entry name" value="Peptidase_S8_His-AS"/>
</dbReference>
<dbReference type="PROSITE" id="PS51892">
    <property type="entry name" value="SUBTILASE"/>
    <property type="match status" value="1"/>
</dbReference>
<dbReference type="Gene3D" id="3.40.50.200">
    <property type="entry name" value="Peptidase S8/S53 domain"/>
    <property type="match status" value="1"/>
</dbReference>
<feature type="active site" description="Charge relay system" evidence="5">
    <location>
        <position position="242"/>
    </location>
</feature>
<evidence type="ECO:0000256" key="1">
    <source>
        <dbReference type="ARBA" id="ARBA00011073"/>
    </source>
</evidence>
<reference evidence="9 10" key="1">
    <citation type="submission" date="2024-03" db="EMBL/GenBank/DDBJ databases">
        <title>Human intestinal bacterial collection.</title>
        <authorList>
            <person name="Pauvert C."/>
            <person name="Hitch T.C.A."/>
            <person name="Clavel T."/>
        </authorList>
    </citation>
    <scope>NUCLEOTIDE SEQUENCE [LARGE SCALE GENOMIC DNA]</scope>
    <source>
        <strain evidence="9 10">CLA-AP-H27</strain>
    </source>
</reference>
<feature type="active site" description="Charge relay system" evidence="5">
    <location>
        <position position="30"/>
    </location>
</feature>
<keyword evidence="4 5" id="KW-0720">Serine protease</keyword>
<organism evidence="9 10">
    <name type="scientific">Ventrimonas faecis</name>
    <dbReference type="NCBI Taxonomy" id="3133170"/>
    <lineage>
        <taxon>Bacteria</taxon>
        <taxon>Bacillati</taxon>
        <taxon>Bacillota</taxon>
        <taxon>Clostridia</taxon>
        <taxon>Lachnospirales</taxon>
        <taxon>Lachnospiraceae</taxon>
        <taxon>Ventrimonas</taxon>
    </lineage>
</organism>
<dbReference type="InterPro" id="IPR036852">
    <property type="entry name" value="Peptidase_S8/S53_dom_sf"/>
</dbReference>
<evidence type="ECO:0000256" key="5">
    <source>
        <dbReference type="PROSITE-ProRule" id="PRU01240"/>
    </source>
</evidence>
<dbReference type="PROSITE" id="PS00138">
    <property type="entry name" value="SUBTILASE_SER"/>
    <property type="match status" value="1"/>
</dbReference>
<dbReference type="EC" id="3.4.-.-" evidence="9"/>
<comment type="similarity">
    <text evidence="1 5 6">Belongs to the peptidase S8 family.</text>
</comment>
<dbReference type="InterPro" id="IPR050131">
    <property type="entry name" value="Peptidase_S8_subtilisin-like"/>
</dbReference>
<dbReference type="InterPro" id="IPR023828">
    <property type="entry name" value="Peptidase_S8_Ser-AS"/>
</dbReference>
<dbReference type="SUPFAM" id="SSF52743">
    <property type="entry name" value="Subtilisin-like"/>
    <property type="match status" value="1"/>
</dbReference>
<evidence type="ECO:0000256" key="6">
    <source>
        <dbReference type="RuleBase" id="RU003355"/>
    </source>
</evidence>
<dbReference type="GO" id="GO:0016787">
    <property type="term" value="F:hydrolase activity"/>
    <property type="evidence" value="ECO:0007669"/>
    <property type="project" value="UniProtKB-KW"/>
</dbReference>
<proteinExistence type="inferred from homology"/>
<evidence type="ECO:0000256" key="7">
    <source>
        <dbReference type="SAM" id="MobiDB-lite"/>
    </source>
</evidence>
<keyword evidence="3 5" id="KW-0378">Hydrolase</keyword>
<accession>A0ABV1HJA8</accession>
<sequence length="297" mass="31184">MGQTPSAHFPGSGSGSARPSGRGIGVAVLDTGCFPHEDYKGRIAAFFDMVRRRRIPYDDNGHGTHVCGIIGGDGSASGGRFCGVAPGCHLIPVKVLDKRGGGYVSDVLSGLHTVLQQRDHYNIRIVNVSVGSFSGRNMSENSALVRGVEEIWDAGFVVVVAAGNMGPGSGTITTPGISRKVITVGCSDDDKEVNVMGNRMSDYSGRGPTRSCICKPDIVAPGAAITSCSNQPGGYAVKSGTSMATPYVSGAIALLLEQHPEMSNRDVKLFLRERAVDLGLPRNQQGWGLLDIPSLLK</sequence>